<dbReference type="InterPro" id="IPR000223">
    <property type="entry name" value="Pept_S26A_signal_pept_1"/>
</dbReference>
<comment type="similarity">
    <text evidence="2">Belongs to the peptidase S26 family.</text>
</comment>
<evidence type="ECO:0000256" key="7">
    <source>
        <dbReference type="PIRSR" id="PIRSR600223-1"/>
    </source>
</evidence>
<evidence type="ECO:0000259" key="9">
    <source>
        <dbReference type="Pfam" id="PF10502"/>
    </source>
</evidence>
<dbReference type="CDD" id="cd06530">
    <property type="entry name" value="S26_SPase_I"/>
    <property type="match status" value="1"/>
</dbReference>
<dbReference type="PANTHER" id="PTHR43390:SF1">
    <property type="entry name" value="CHLOROPLAST PROCESSING PEPTIDASE"/>
    <property type="match status" value="1"/>
</dbReference>
<proteinExistence type="inferred from homology"/>
<feature type="active site" evidence="7">
    <location>
        <position position="38"/>
    </location>
</feature>
<evidence type="ECO:0000256" key="1">
    <source>
        <dbReference type="ARBA" id="ARBA00000677"/>
    </source>
</evidence>
<evidence type="ECO:0000313" key="11">
    <source>
        <dbReference type="Proteomes" id="UP000017938"/>
    </source>
</evidence>
<gene>
    <name evidence="10" type="ORF">BN580_00068</name>
</gene>
<keyword evidence="5" id="KW-0378">Hydrolase</keyword>
<protein>
    <recommendedName>
        <fullName evidence="4">Signal peptidase I</fullName>
        <ecNumber evidence="3">3.4.21.89</ecNumber>
    </recommendedName>
    <alternativeName>
        <fullName evidence="6">Leader peptidase I</fullName>
    </alternativeName>
</protein>
<dbReference type="EMBL" id="CBFW010000135">
    <property type="protein sequence ID" value="CDC72922.1"/>
    <property type="molecule type" value="Genomic_DNA"/>
</dbReference>
<evidence type="ECO:0000256" key="8">
    <source>
        <dbReference type="SAM" id="Phobius"/>
    </source>
</evidence>
<dbReference type="EC" id="3.4.21.89" evidence="3"/>
<dbReference type="SUPFAM" id="SSF51306">
    <property type="entry name" value="LexA/Signal peptidase"/>
    <property type="match status" value="1"/>
</dbReference>
<evidence type="ECO:0000313" key="10">
    <source>
        <dbReference type="EMBL" id="CDC72922.1"/>
    </source>
</evidence>
<name>R6UQ54_9BACT</name>
<accession>R6UQ54</accession>
<evidence type="ECO:0000256" key="4">
    <source>
        <dbReference type="ARBA" id="ARBA00019232"/>
    </source>
</evidence>
<dbReference type="PROSITE" id="PS00761">
    <property type="entry name" value="SPASE_I_3"/>
    <property type="match status" value="1"/>
</dbReference>
<organism evidence="10 11">
    <name type="scientific">Candidatus Colimorpha enterica</name>
    <dbReference type="NCBI Taxonomy" id="3083063"/>
    <lineage>
        <taxon>Bacteria</taxon>
        <taxon>Pseudomonadati</taxon>
        <taxon>Bacteroidota</taxon>
        <taxon>Bacteroidia</taxon>
        <taxon>Bacteroidales</taxon>
        <taxon>Candidatus Colimorpha</taxon>
    </lineage>
</organism>
<dbReference type="GO" id="GO:0016020">
    <property type="term" value="C:membrane"/>
    <property type="evidence" value="ECO:0007669"/>
    <property type="project" value="InterPro"/>
</dbReference>
<comment type="catalytic activity">
    <reaction evidence="1">
        <text>Cleavage of hydrophobic, N-terminal signal or leader sequences from secreted and periplasmic proteins.</text>
        <dbReference type="EC" id="3.4.21.89"/>
    </reaction>
</comment>
<dbReference type="InterPro" id="IPR019758">
    <property type="entry name" value="Pept_S26A_signal_pept_1_CS"/>
</dbReference>
<dbReference type="InterPro" id="IPR019533">
    <property type="entry name" value="Peptidase_S26"/>
</dbReference>
<dbReference type="PANTHER" id="PTHR43390">
    <property type="entry name" value="SIGNAL PEPTIDASE I"/>
    <property type="match status" value="1"/>
</dbReference>
<dbReference type="InterPro" id="IPR036286">
    <property type="entry name" value="LexA/Signal_pep-like_sf"/>
</dbReference>
<evidence type="ECO:0000256" key="3">
    <source>
        <dbReference type="ARBA" id="ARBA00013208"/>
    </source>
</evidence>
<keyword evidence="8" id="KW-0812">Transmembrane</keyword>
<dbReference type="STRING" id="1263015.BN580_00068"/>
<evidence type="ECO:0000256" key="5">
    <source>
        <dbReference type="ARBA" id="ARBA00022801"/>
    </source>
</evidence>
<sequence length="175" mass="19639">MKSLLKKIRPFSIPIIITLMVLVLFHFIFMLGYVPTESMELTLKTGSLILGLRLFDKLETDDIIIFRRNGSYLVKRIAACPGDIIVHQNTIMTVPENSYYVLGDNAEYSDDSRYWEDPFVSHEDVIAKLLLPESEERNSGILCASLVGDAHKERSSGLNCTGRPFFSFSGAVTDG</sequence>
<keyword evidence="8" id="KW-0472">Membrane</keyword>
<keyword evidence="8" id="KW-1133">Transmembrane helix</keyword>
<dbReference type="GO" id="GO:0009003">
    <property type="term" value="F:signal peptidase activity"/>
    <property type="evidence" value="ECO:0007669"/>
    <property type="project" value="UniProtKB-EC"/>
</dbReference>
<evidence type="ECO:0000256" key="2">
    <source>
        <dbReference type="ARBA" id="ARBA00009370"/>
    </source>
</evidence>
<feature type="domain" description="Peptidase S26" evidence="9">
    <location>
        <begin position="15"/>
        <end position="92"/>
    </location>
</feature>
<feature type="active site" evidence="7">
    <location>
        <position position="75"/>
    </location>
</feature>
<evidence type="ECO:0000256" key="6">
    <source>
        <dbReference type="ARBA" id="ARBA00029906"/>
    </source>
</evidence>
<comment type="caution">
    <text evidence="10">The sequence shown here is derived from an EMBL/GenBank/DDBJ whole genome shotgun (WGS) entry which is preliminary data.</text>
</comment>
<reference evidence="10" key="1">
    <citation type="submission" date="2012-11" db="EMBL/GenBank/DDBJ databases">
        <title>Dependencies among metagenomic species, viruses, plasmids and units of genetic variation.</title>
        <authorList>
            <person name="Nielsen H.B."/>
            <person name="Almeida M."/>
            <person name="Juncker A.S."/>
            <person name="Rasmussen S."/>
            <person name="Li J."/>
            <person name="Sunagawa S."/>
            <person name="Plichta D."/>
            <person name="Gautier L."/>
            <person name="Le Chatelier E."/>
            <person name="Peletier E."/>
            <person name="Bonde I."/>
            <person name="Nielsen T."/>
            <person name="Manichanh C."/>
            <person name="Arumugam M."/>
            <person name="Batto J."/>
            <person name="Santos M.B.Q.D."/>
            <person name="Blom N."/>
            <person name="Borruel N."/>
            <person name="Burgdorf K.S."/>
            <person name="Boumezbeur F."/>
            <person name="Casellas F."/>
            <person name="Dore J."/>
            <person name="Guarner F."/>
            <person name="Hansen T."/>
            <person name="Hildebrand F."/>
            <person name="Kaas R.S."/>
            <person name="Kennedy S."/>
            <person name="Kristiansen K."/>
            <person name="Kultima J.R."/>
            <person name="Leonard P."/>
            <person name="Levenez F."/>
            <person name="Lund O."/>
            <person name="Moumen B."/>
            <person name="Le Paslier D."/>
            <person name="Pons N."/>
            <person name="Pedersen O."/>
            <person name="Prifti E."/>
            <person name="Qin J."/>
            <person name="Raes J."/>
            <person name="Tap J."/>
            <person name="Tims S."/>
            <person name="Ussery D.W."/>
            <person name="Yamada T."/>
            <person name="MetaHit consortium"/>
            <person name="Renault P."/>
            <person name="Sicheritz-Ponten T."/>
            <person name="Bork P."/>
            <person name="Wang J."/>
            <person name="Brunak S."/>
            <person name="Ehrlich S.D."/>
        </authorList>
    </citation>
    <scope>NUCLEOTIDE SEQUENCE [LARGE SCALE GENOMIC DNA]</scope>
</reference>
<feature type="transmembrane region" description="Helical" evidence="8">
    <location>
        <begin position="12"/>
        <end position="34"/>
    </location>
</feature>
<dbReference type="Gene3D" id="2.10.109.10">
    <property type="entry name" value="Umud Fragment, subunit A"/>
    <property type="match status" value="2"/>
</dbReference>
<dbReference type="Proteomes" id="UP000017938">
    <property type="component" value="Unassembled WGS sequence"/>
</dbReference>
<dbReference type="PRINTS" id="PR00727">
    <property type="entry name" value="LEADERPTASE"/>
</dbReference>
<dbReference type="GO" id="GO:0004252">
    <property type="term" value="F:serine-type endopeptidase activity"/>
    <property type="evidence" value="ECO:0007669"/>
    <property type="project" value="InterPro"/>
</dbReference>
<dbReference type="GO" id="GO:0006465">
    <property type="term" value="P:signal peptide processing"/>
    <property type="evidence" value="ECO:0007669"/>
    <property type="project" value="InterPro"/>
</dbReference>
<dbReference type="Pfam" id="PF10502">
    <property type="entry name" value="Peptidase_S26"/>
    <property type="match status" value="1"/>
</dbReference>
<dbReference type="AlphaFoldDB" id="R6UQ54"/>